<evidence type="ECO:0000256" key="2">
    <source>
        <dbReference type="SAM" id="MobiDB-lite"/>
    </source>
</evidence>
<evidence type="ECO:0000256" key="1">
    <source>
        <dbReference type="PROSITE-ProRule" id="PRU00339"/>
    </source>
</evidence>
<feature type="compositionally biased region" description="Low complexity" evidence="2">
    <location>
        <begin position="290"/>
        <end position="310"/>
    </location>
</feature>
<organism evidence="3 4">
    <name type="scientific">Nisaea acidiphila</name>
    <dbReference type="NCBI Taxonomy" id="1862145"/>
    <lineage>
        <taxon>Bacteria</taxon>
        <taxon>Pseudomonadati</taxon>
        <taxon>Pseudomonadota</taxon>
        <taxon>Alphaproteobacteria</taxon>
        <taxon>Rhodospirillales</taxon>
        <taxon>Thalassobaculaceae</taxon>
        <taxon>Nisaea</taxon>
    </lineage>
</organism>
<keyword evidence="4" id="KW-1185">Reference proteome</keyword>
<dbReference type="PROSITE" id="PS50005">
    <property type="entry name" value="TPR"/>
    <property type="match status" value="1"/>
</dbReference>
<feature type="region of interest" description="Disordered" evidence="2">
    <location>
        <begin position="140"/>
        <end position="188"/>
    </location>
</feature>
<reference evidence="3" key="1">
    <citation type="submission" date="2022-08" db="EMBL/GenBank/DDBJ databases">
        <title>Nisaea acidiphila sp. nov., isolated from a marine algal debris and emended description of the genus Nisaea Urios et al. 2008.</title>
        <authorList>
            <person name="Kwon K."/>
        </authorList>
    </citation>
    <scope>NUCLEOTIDE SEQUENCE</scope>
    <source>
        <strain evidence="3">MEBiC11861</strain>
    </source>
</reference>
<sequence>MPGRSGAQRRLTERVFGLVFVVAWLVLAFGGAVQAQQVSIAGASRDGVDSIRFDWPARVGYSAQKFGSTLAVTFNRNVAGDFGPVAGGVGKFVSAVSLDSDNRTVLIDLSENPRFRSRRDGNSVVIDFYDRAAAAPPAVAAPRAAPAPAPPPTPAAAQAGAARAPASPPATREAPPSTPRGANQPILNVRTGAHDRYFRFVFDWTADTPYTVSEQPDRTVLRFARSAWIDDAELRARVPDRFKSFSSVPGVNAIEVTIPLQARDGIRHFKTGTRIVLDVVAGGEPSRTGVSAQPAVPVPAAAPSQPVTAAIPPSQATDTAQQVAKQFGLATLPSPRAAEPSADGQSVAAAPAPVTETAPGNAEEAVPPVETGGQSAGMTDAETLPTSAAPLASRIEDEPDAFGTATRLREIDLKALMKDGDSLVRSLSAGDAAAIEGPVIPMTASIENNVVSVRFEWTQPVPAAVFSRAGYVWVVFGAPARFDMTALERADFQLLGAKSQVPVRGGSAVRFPTVEGVNPRVWRDNAVWIVDFRPQNSRPDVPLRVDTQLVSAQGPRVFIPMEDHGATVILRDPEIGDQLFVVPVASLSRGIDGLRQFVEFNLLNTAQGVVVQPFSDDVTLRSLPDGVAVTKTGGLTISREVQQSTDDQVAQRIDGLPPGLAPGRIFDFSNWRKGDIDRFLAEKQAIQRRISEATSIARSGPRLELAHFYFAHGLSAEAMGLIRTIEVEDEDLARRPDVKALKGAAQFMLGRFKEAEEDLMDRSLNGLSEAELWRGATKASQGRWPEAVEHFARAGEIPGGYPRNMATQMALLAAEAAIRAGDFRGAGAFIDVVADGQPTPGEQARLNYLRGRVLYASGDVDTALDFWRRLAQGEDRWARVRSERALIEHGLRNGQLSQTDAIAGLESLRYTWRGDQVEFDLLRELGRLYLEEGEYVKGLNALREAVTFFPDNLYADQVAEEMTNAFTKIFTGGESDQMTPIQALSLYDQFRELTPVGARGDEIIQRLADRLVQVDLLDRASILLERQVKFRLQGEDKARVGARLALIRLLDRRPEEALDALDESVAPGIGADLALERKRLRARAEFELGDADGALRLLSGDQSRDADLLRADIFWRTQRWGQAAEVFQRLVGRSGRDGRRIDERAATLILNWAVSLSLSNNLDQLSRVRQLYTQQMDNTPFREAFRLITNKTEGELDDFRTLADRFGEIGRFQAFLTSYRDRLRDKPLSATN</sequence>
<protein>
    <recommendedName>
        <fullName evidence="5">Tetratricopeptide repeat protein</fullName>
    </recommendedName>
</protein>
<accession>A0A9J7AW25</accession>
<evidence type="ECO:0000313" key="4">
    <source>
        <dbReference type="Proteomes" id="UP001060336"/>
    </source>
</evidence>
<name>A0A9J7AW25_9PROT</name>
<feature type="region of interest" description="Disordered" evidence="2">
    <location>
        <begin position="288"/>
        <end position="381"/>
    </location>
</feature>
<proteinExistence type="predicted"/>
<feature type="repeat" description="TPR" evidence="1">
    <location>
        <begin position="919"/>
        <end position="952"/>
    </location>
</feature>
<feature type="compositionally biased region" description="Pro residues" evidence="2">
    <location>
        <begin position="145"/>
        <end position="154"/>
    </location>
</feature>
<dbReference type="Proteomes" id="UP001060336">
    <property type="component" value="Chromosome"/>
</dbReference>
<dbReference type="Gene3D" id="1.25.40.10">
    <property type="entry name" value="Tetratricopeptide repeat domain"/>
    <property type="match status" value="2"/>
</dbReference>
<feature type="compositionally biased region" description="Low complexity" evidence="2">
    <location>
        <begin position="155"/>
        <end position="175"/>
    </location>
</feature>
<evidence type="ECO:0000313" key="3">
    <source>
        <dbReference type="EMBL" id="UUX50476.1"/>
    </source>
</evidence>
<feature type="compositionally biased region" description="Polar residues" evidence="2">
    <location>
        <begin position="314"/>
        <end position="324"/>
    </location>
</feature>
<dbReference type="SUPFAM" id="SSF48452">
    <property type="entry name" value="TPR-like"/>
    <property type="match status" value="1"/>
</dbReference>
<feature type="compositionally biased region" description="Low complexity" evidence="2">
    <location>
        <begin position="347"/>
        <end position="359"/>
    </location>
</feature>
<gene>
    <name evidence="3" type="ORF">NUH88_02025</name>
</gene>
<dbReference type="AlphaFoldDB" id="A0A9J7AW25"/>
<dbReference type="InterPro" id="IPR011990">
    <property type="entry name" value="TPR-like_helical_dom_sf"/>
</dbReference>
<dbReference type="KEGG" id="naci:NUH88_02025"/>
<keyword evidence="1" id="KW-0802">TPR repeat</keyword>
<evidence type="ECO:0008006" key="5">
    <source>
        <dbReference type="Google" id="ProtNLM"/>
    </source>
</evidence>
<dbReference type="EMBL" id="CP102480">
    <property type="protein sequence ID" value="UUX50476.1"/>
    <property type="molecule type" value="Genomic_DNA"/>
</dbReference>
<dbReference type="InterPro" id="IPR019734">
    <property type="entry name" value="TPR_rpt"/>
</dbReference>
<dbReference type="RefSeq" id="WP_257769651.1">
    <property type="nucleotide sequence ID" value="NZ_CP102480.1"/>
</dbReference>